<comment type="caution">
    <text evidence="2">The sequence shown here is derived from an EMBL/GenBank/DDBJ whole genome shotgun (WGS) entry which is preliminary data.</text>
</comment>
<dbReference type="AlphaFoldDB" id="A0A1F7F1R7"/>
<dbReference type="InterPro" id="IPR023614">
    <property type="entry name" value="Porin_dom_sf"/>
</dbReference>
<organism evidence="2 3">
    <name type="scientific">Candidatus Raymondbacteria bacterium RIFOXYD12_FULL_49_13</name>
    <dbReference type="NCBI Taxonomy" id="1817890"/>
    <lineage>
        <taxon>Bacteria</taxon>
        <taxon>Raymondiibacteriota</taxon>
    </lineage>
</organism>
<reference evidence="2 3" key="1">
    <citation type="journal article" date="2016" name="Nat. Commun.">
        <title>Thousands of microbial genomes shed light on interconnected biogeochemical processes in an aquifer system.</title>
        <authorList>
            <person name="Anantharaman K."/>
            <person name="Brown C.T."/>
            <person name="Hug L.A."/>
            <person name="Sharon I."/>
            <person name="Castelle C.J."/>
            <person name="Probst A.J."/>
            <person name="Thomas B.C."/>
            <person name="Singh A."/>
            <person name="Wilkins M.J."/>
            <person name="Karaoz U."/>
            <person name="Brodie E.L."/>
            <person name="Williams K.H."/>
            <person name="Hubbard S.S."/>
            <person name="Banfield J.F."/>
        </authorList>
    </citation>
    <scope>NUCLEOTIDE SEQUENCE [LARGE SCALE GENOMIC DNA]</scope>
</reference>
<protein>
    <recommendedName>
        <fullName evidence="4">Phosphate-selective porin O and P</fullName>
    </recommendedName>
</protein>
<gene>
    <name evidence="2" type="ORF">A2519_21755</name>
</gene>
<dbReference type="EMBL" id="MFYX01000145">
    <property type="protein sequence ID" value="OGK00548.1"/>
    <property type="molecule type" value="Genomic_DNA"/>
</dbReference>
<sequence length="485" mass="53347">MKPRKSFRAVFSTVLCVGLASFVFSQDENSGASNGEMEKLQEKVSDLNGQLKGLEESYLETMGTVAKLNKIKVSGYVQAQYRMLMDSAGIMDATGKYAAPAGDFSGGKFSDGTRGLLHVRRGRFKIAYDNGLAQSAVQLDATEKGVGIKDAYLSFTDPWIKSVSLKTGLFDRPFGFEISYSSSSRESPERSRLFQTLFPGERDVGAQLQIAPNERMGMVSYLNLKGGLFNGVGIGVENDDHKDFIGRLGMAIPLTDINLAVDAGVSAYIGTVTNTDTTHASVVRNAANTADSIVNTRGYSYEMIAKAFKKSDDEGMLNKTYERQYLGGDIQIYYDVPVIGGFSFRGEYIQGKQPGTSSSSGFYNPGRNSTSGVYMRNFMGYYFMYVQNLGLKNQLIVKYDSYDPNTDVEGKDIGNTATTKLSTADLQYSTLGLGLVHYWDENVKVVAYYDMVSNEKAGFTAADGKEKYNDDLNDDVLTVRIQYKF</sequence>
<evidence type="ECO:0008006" key="4">
    <source>
        <dbReference type="Google" id="ProtNLM"/>
    </source>
</evidence>
<dbReference type="Gene3D" id="2.40.160.10">
    <property type="entry name" value="Porin"/>
    <property type="match status" value="1"/>
</dbReference>
<name>A0A1F7F1R7_UNCRA</name>
<dbReference type="SUPFAM" id="SSF56935">
    <property type="entry name" value="Porins"/>
    <property type="match status" value="1"/>
</dbReference>
<proteinExistence type="predicted"/>
<feature type="signal peptide" evidence="1">
    <location>
        <begin position="1"/>
        <end position="25"/>
    </location>
</feature>
<evidence type="ECO:0000313" key="2">
    <source>
        <dbReference type="EMBL" id="OGK00548.1"/>
    </source>
</evidence>
<accession>A0A1F7F1R7</accession>
<evidence type="ECO:0000256" key="1">
    <source>
        <dbReference type="SAM" id="SignalP"/>
    </source>
</evidence>
<feature type="chain" id="PRO_5009528330" description="Phosphate-selective porin O and P" evidence="1">
    <location>
        <begin position="26"/>
        <end position="485"/>
    </location>
</feature>
<evidence type="ECO:0000313" key="3">
    <source>
        <dbReference type="Proteomes" id="UP000179243"/>
    </source>
</evidence>
<dbReference type="Proteomes" id="UP000179243">
    <property type="component" value="Unassembled WGS sequence"/>
</dbReference>
<keyword evidence="1" id="KW-0732">Signal</keyword>